<comment type="caution">
    <text evidence="1">The sequence shown here is derived from an EMBL/GenBank/DDBJ whole genome shotgun (WGS) entry which is preliminary data.</text>
</comment>
<evidence type="ECO:0000313" key="2">
    <source>
        <dbReference type="Proteomes" id="UP000786693"/>
    </source>
</evidence>
<reference evidence="1 2" key="1">
    <citation type="submission" date="2021-05" db="EMBL/GenBank/DDBJ databases">
        <title>Bacteria Genome sequencing.</title>
        <authorList>
            <person name="Takabe Y."/>
            <person name="Nakajima Y."/>
            <person name="Suzuki S."/>
            <person name="Shiozaki T."/>
        </authorList>
    </citation>
    <scope>NUCLEOTIDE SEQUENCE [LARGE SCALE GENOMIC DNA]</scope>
    <source>
        <strain evidence="1 2">AI_62</strain>
    </source>
</reference>
<dbReference type="EMBL" id="BPFH01000012">
    <property type="protein sequence ID" value="GIT97110.1"/>
    <property type="molecule type" value="Genomic_DNA"/>
</dbReference>
<proteinExistence type="predicted"/>
<name>A0ABQ4NS45_9RHOB</name>
<evidence type="ECO:0000313" key="1">
    <source>
        <dbReference type="EMBL" id="GIT97110.1"/>
    </source>
</evidence>
<accession>A0ABQ4NS45</accession>
<keyword evidence="2" id="KW-1185">Reference proteome</keyword>
<sequence>MEEEALKISEEVLCMDAVSAQSALLKIQFLTEQLIGRTDWCSEQIGYEILRCTEVLVAMTPLSALTSVVAASVVED</sequence>
<dbReference type="Proteomes" id="UP000786693">
    <property type="component" value="Unassembled WGS sequence"/>
</dbReference>
<gene>
    <name evidence="1" type="ORF">JANAI62_37330</name>
</gene>
<organism evidence="1 2">
    <name type="scientific">Jannaschia pagri</name>
    <dbReference type="NCBI Taxonomy" id="2829797"/>
    <lineage>
        <taxon>Bacteria</taxon>
        <taxon>Pseudomonadati</taxon>
        <taxon>Pseudomonadota</taxon>
        <taxon>Alphaproteobacteria</taxon>
        <taxon>Rhodobacterales</taxon>
        <taxon>Roseobacteraceae</taxon>
        <taxon>Jannaschia</taxon>
    </lineage>
</organism>
<protein>
    <submittedName>
        <fullName evidence="1">Uncharacterized protein</fullName>
    </submittedName>
</protein>